<accession>A0AAD3CSJ7</accession>
<keyword evidence="4" id="KW-0963">Cytoplasm</keyword>
<evidence type="ECO:0000313" key="13">
    <source>
        <dbReference type="EMBL" id="GFH51009.1"/>
    </source>
</evidence>
<evidence type="ECO:0000259" key="12">
    <source>
        <dbReference type="Pfam" id="PF24671"/>
    </source>
</evidence>
<evidence type="ECO:0000259" key="11">
    <source>
        <dbReference type="Pfam" id="PF24667"/>
    </source>
</evidence>
<name>A0AAD3CSJ7_9STRA</name>
<organism evidence="13 14">
    <name type="scientific">Chaetoceros tenuissimus</name>
    <dbReference type="NCBI Taxonomy" id="426638"/>
    <lineage>
        <taxon>Eukaryota</taxon>
        <taxon>Sar</taxon>
        <taxon>Stramenopiles</taxon>
        <taxon>Ochrophyta</taxon>
        <taxon>Bacillariophyta</taxon>
        <taxon>Coscinodiscophyceae</taxon>
        <taxon>Chaetocerotophycidae</taxon>
        <taxon>Chaetocerotales</taxon>
        <taxon>Chaetocerotaceae</taxon>
        <taxon>Chaetoceros</taxon>
    </lineage>
</organism>
<evidence type="ECO:0000256" key="4">
    <source>
        <dbReference type="ARBA" id="ARBA00022490"/>
    </source>
</evidence>
<proteinExistence type="inferred from homology"/>
<dbReference type="GO" id="GO:0048870">
    <property type="term" value="P:cell motility"/>
    <property type="evidence" value="ECO:0007669"/>
    <property type="project" value="TreeGrafter"/>
</dbReference>
<dbReference type="PANTHER" id="PTHR35249">
    <property type="entry name" value="DYNEIN REGULATORY COMPLEX SUBUNIT 7"/>
    <property type="match status" value="1"/>
</dbReference>
<evidence type="ECO:0000256" key="8">
    <source>
        <dbReference type="ARBA" id="ARBA00023212"/>
    </source>
</evidence>
<dbReference type="Pfam" id="PF24667">
    <property type="entry name" value="MORN_DRC7"/>
    <property type="match status" value="1"/>
</dbReference>
<feature type="domain" description="Dynein regulatory complex subunit 7 C-terminal" evidence="12">
    <location>
        <begin position="615"/>
        <end position="717"/>
    </location>
</feature>
<dbReference type="SUPFAM" id="SSF54001">
    <property type="entry name" value="Cysteine proteinases"/>
    <property type="match status" value="1"/>
</dbReference>
<keyword evidence="5" id="KW-0282">Flagellum</keyword>
<dbReference type="EMBL" id="BLLK01000045">
    <property type="protein sequence ID" value="GFH51009.1"/>
    <property type="molecule type" value="Genomic_DNA"/>
</dbReference>
<protein>
    <submittedName>
        <fullName evidence="13">Uncharacterized protein</fullName>
    </submittedName>
</protein>
<keyword evidence="8" id="KW-0206">Cytoskeleton</keyword>
<sequence>MQTPRQTVTAEGRISNKIRRCQSLLAANEQSPLEYTQNNEREEECEAILQKFTHPDLTEKLFLSAENEFGIRKCLCSTLKPTLLPHPDIYNSIEMSEFVSQFLEYEPLDSCCPPTIVPSPTQVLEWGIGDSFDFAILLASFLLGSSYDAYVVFGSAPISICTKDTSCIDYPHSIESQVQEKINTLKSMSNGNDLTTRPTLKKQTSSKDDLHSVHCWVLVRSNVRCEGNKDYYIEPTTGFHYNLDCHPYKEIYAIWNNKNYYVNTTQDKLFHSNLEDWLPVFGNKSATVSTILNGDKTEPPISWVSGLEISEDEYQNKYKNEGIRMIEYKNAKVELYAPQKHSQGLRKRIIFTGSDGEYIDYIIEYFSVGSCKLRVRLPYSNWSFEAYDTSHKFSVKEWIENPSKERILSFHDRDRSDFLKSCREVFRETIIFEFDERRRDRLKKVIISVTPLEQGKTKMNGRFLLPSSYGSHNAVVASVEERYSAPPRTMTSTVASQIAIRKLNLLEKTLETAFYSEAGSISATKVTHDEGSDKTKFLKSEKEILSTARKLNNDLVEIVRLKKKEEKIGLVSKIGGEVKQTSSVSSSNDNKKDEEIGTAFDYLSPYLTEVKDPKNMTQEETLGVYEACVNALKSRCTTRVNIIQHRLNEENSKLSELQNGCIDTSDDQKDRHENMVNEISFRIKILEQRLSESEKNSMEKLRALDIRLREDERMKSLSLG</sequence>
<feature type="coiled-coil region" evidence="10">
    <location>
        <begin position="669"/>
        <end position="696"/>
    </location>
</feature>
<evidence type="ECO:0000256" key="10">
    <source>
        <dbReference type="SAM" id="Coils"/>
    </source>
</evidence>
<dbReference type="GO" id="GO:0031514">
    <property type="term" value="C:motile cilium"/>
    <property type="evidence" value="ECO:0007669"/>
    <property type="project" value="UniProtKB-SubCell"/>
</dbReference>
<keyword evidence="9" id="KW-0966">Cell projection</keyword>
<evidence type="ECO:0000256" key="2">
    <source>
        <dbReference type="ARBA" id="ARBA00004430"/>
    </source>
</evidence>
<feature type="domain" description="Dynein regulatory complex subunit 7 MORN" evidence="11">
    <location>
        <begin position="322"/>
        <end position="538"/>
    </location>
</feature>
<dbReference type="Pfam" id="PF24671">
    <property type="entry name" value="DRC7_C"/>
    <property type="match status" value="1"/>
</dbReference>
<keyword evidence="7" id="KW-0969">Cilium</keyword>
<comment type="similarity">
    <text evidence="3">Belongs to the DRC7 family.</text>
</comment>
<dbReference type="AlphaFoldDB" id="A0AAD3CSJ7"/>
<dbReference type="InterPro" id="IPR056291">
    <property type="entry name" value="MORN_DRC7"/>
</dbReference>
<evidence type="ECO:0000313" key="14">
    <source>
        <dbReference type="Proteomes" id="UP001054902"/>
    </source>
</evidence>
<dbReference type="InterPro" id="IPR056292">
    <property type="entry name" value="DRC7_C"/>
</dbReference>
<evidence type="ECO:0000256" key="3">
    <source>
        <dbReference type="ARBA" id="ARBA00010738"/>
    </source>
</evidence>
<comment type="subcellular location">
    <subcellularLocation>
        <location evidence="1">Cell projection</location>
        <location evidence="1">Cilium</location>
        <location evidence="1">Flagellum</location>
    </subcellularLocation>
    <subcellularLocation>
        <location evidence="2">Cytoplasm</location>
        <location evidence="2">Cytoskeleton</location>
        <location evidence="2">Cilium axoneme</location>
    </subcellularLocation>
</comment>
<dbReference type="Proteomes" id="UP001054902">
    <property type="component" value="Unassembled WGS sequence"/>
</dbReference>
<gene>
    <name evidence="13" type="ORF">CTEN210_07485</name>
</gene>
<dbReference type="PANTHER" id="PTHR35249:SF2">
    <property type="entry name" value="DYNEIN REGULATORY COMPLEX SUBUNIT 7"/>
    <property type="match status" value="1"/>
</dbReference>
<evidence type="ECO:0000256" key="1">
    <source>
        <dbReference type="ARBA" id="ARBA00004230"/>
    </source>
</evidence>
<evidence type="ECO:0000256" key="6">
    <source>
        <dbReference type="ARBA" id="ARBA00023054"/>
    </source>
</evidence>
<evidence type="ECO:0000256" key="7">
    <source>
        <dbReference type="ARBA" id="ARBA00023069"/>
    </source>
</evidence>
<keyword evidence="14" id="KW-1185">Reference proteome</keyword>
<dbReference type="InterPro" id="IPR038765">
    <property type="entry name" value="Papain-like_cys_pep_sf"/>
</dbReference>
<dbReference type="InterPro" id="IPR033551">
    <property type="entry name" value="DRC7/lobo"/>
</dbReference>
<keyword evidence="6 10" id="KW-0175">Coiled coil</keyword>
<dbReference type="GO" id="GO:0005930">
    <property type="term" value="C:axoneme"/>
    <property type="evidence" value="ECO:0007669"/>
    <property type="project" value="UniProtKB-SubCell"/>
</dbReference>
<reference evidence="13 14" key="1">
    <citation type="journal article" date="2021" name="Sci. Rep.">
        <title>The genome of the diatom Chaetoceros tenuissimus carries an ancient integrated fragment of an extant virus.</title>
        <authorList>
            <person name="Hongo Y."/>
            <person name="Kimura K."/>
            <person name="Takaki Y."/>
            <person name="Yoshida Y."/>
            <person name="Baba S."/>
            <person name="Kobayashi G."/>
            <person name="Nagasaki K."/>
            <person name="Hano T."/>
            <person name="Tomaru Y."/>
        </authorList>
    </citation>
    <scope>NUCLEOTIDE SEQUENCE [LARGE SCALE GENOMIC DNA]</scope>
    <source>
        <strain evidence="13 14">NIES-3715</strain>
    </source>
</reference>
<comment type="caution">
    <text evidence="13">The sequence shown here is derived from an EMBL/GenBank/DDBJ whole genome shotgun (WGS) entry which is preliminary data.</text>
</comment>
<evidence type="ECO:0000256" key="9">
    <source>
        <dbReference type="ARBA" id="ARBA00023273"/>
    </source>
</evidence>
<evidence type="ECO:0000256" key="5">
    <source>
        <dbReference type="ARBA" id="ARBA00022846"/>
    </source>
</evidence>